<dbReference type="PROSITE" id="PS00690">
    <property type="entry name" value="DEAH_ATP_HELICASE"/>
    <property type="match status" value="1"/>
</dbReference>
<evidence type="ECO:0000313" key="11">
    <source>
        <dbReference type="Proteomes" id="UP000585474"/>
    </source>
</evidence>
<dbReference type="Pfam" id="PF13401">
    <property type="entry name" value="AAA_22"/>
    <property type="match status" value="1"/>
</dbReference>
<dbReference type="Pfam" id="PF04408">
    <property type="entry name" value="WHD_HA2"/>
    <property type="match status" value="1"/>
</dbReference>
<dbReference type="AlphaFoldDB" id="A0A7J0DZZ6"/>
<dbReference type="PROSITE" id="PS51192">
    <property type="entry name" value="HELICASE_ATP_BIND_1"/>
    <property type="match status" value="1"/>
</dbReference>
<dbReference type="InterPro" id="IPR048333">
    <property type="entry name" value="HA2_WH"/>
</dbReference>
<dbReference type="Pfam" id="PF00271">
    <property type="entry name" value="Helicase_C"/>
    <property type="match status" value="1"/>
</dbReference>
<evidence type="ECO:0000313" key="10">
    <source>
        <dbReference type="EMBL" id="GFS46297.1"/>
    </source>
</evidence>
<dbReference type="GO" id="GO:0003723">
    <property type="term" value="F:RNA binding"/>
    <property type="evidence" value="ECO:0007669"/>
    <property type="project" value="TreeGrafter"/>
</dbReference>
<keyword evidence="6" id="KW-0067">ATP-binding</keyword>
<dbReference type="InterPro" id="IPR027417">
    <property type="entry name" value="P-loop_NTPase"/>
</dbReference>
<evidence type="ECO:0000256" key="2">
    <source>
        <dbReference type="ARBA" id="ARBA00012552"/>
    </source>
</evidence>
<organism evidence="10 11">
    <name type="scientific">Actinidia rufa</name>
    <dbReference type="NCBI Taxonomy" id="165716"/>
    <lineage>
        <taxon>Eukaryota</taxon>
        <taxon>Viridiplantae</taxon>
        <taxon>Streptophyta</taxon>
        <taxon>Embryophyta</taxon>
        <taxon>Tracheophyta</taxon>
        <taxon>Spermatophyta</taxon>
        <taxon>Magnoliopsida</taxon>
        <taxon>eudicotyledons</taxon>
        <taxon>Gunneridae</taxon>
        <taxon>Pentapetalae</taxon>
        <taxon>asterids</taxon>
        <taxon>Ericales</taxon>
        <taxon>Actinidiaceae</taxon>
        <taxon>Actinidia</taxon>
    </lineage>
</organism>
<dbReference type="Gene3D" id="3.40.50.300">
    <property type="entry name" value="P-loop containing nucleotide triphosphate hydrolases"/>
    <property type="match status" value="2"/>
</dbReference>
<dbReference type="PROSITE" id="PS51194">
    <property type="entry name" value="HELICASE_CTER"/>
    <property type="match status" value="1"/>
</dbReference>
<comment type="caution">
    <text evidence="10">The sequence shown here is derived from an EMBL/GenBank/DDBJ whole genome shotgun (WGS) entry which is preliminary data.</text>
</comment>
<evidence type="ECO:0000256" key="7">
    <source>
        <dbReference type="ARBA" id="ARBA00047984"/>
    </source>
</evidence>
<dbReference type="PANTHER" id="PTHR18934:SF136">
    <property type="entry name" value="ATP-DEPENDENT RNA HELICASE DHX35-RELATED"/>
    <property type="match status" value="1"/>
</dbReference>
<keyword evidence="4" id="KW-0378">Hydrolase</keyword>
<dbReference type="OrthoDB" id="10253254at2759"/>
<dbReference type="EC" id="3.6.4.13" evidence="2"/>
<dbReference type="InterPro" id="IPR049945">
    <property type="entry name" value="AAA_22"/>
</dbReference>
<evidence type="ECO:0000259" key="9">
    <source>
        <dbReference type="PROSITE" id="PS51194"/>
    </source>
</evidence>
<dbReference type="InterPro" id="IPR002464">
    <property type="entry name" value="DNA/RNA_helicase_DEAH_CS"/>
</dbReference>
<gene>
    <name evidence="10" type="ORF">Acr_00g0101300</name>
</gene>
<dbReference type="SUPFAM" id="SSF52540">
    <property type="entry name" value="P-loop containing nucleoside triphosphate hydrolases"/>
    <property type="match status" value="1"/>
</dbReference>
<comment type="catalytic activity">
    <reaction evidence="7">
        <text>ATP + H2O = ADP + phosphate + H(+)</text>
        <dbReference type="Rhea" id="RHEA:13065"/>
        <dbReference type="ChEBI" id="CHEBI:15377"/>
        <dbReference type="ChEBI" id="CHEBI:15378"/>
        <dbReference type="ChEBI" id="CHEBI:30616"/>
        <dbReference type="ChEBI" id="CHEBI:43474"/>
        <dbReference type="ChEBI" id="CHEBI:456216"/>
        <dbReference type="EC" id="3.6.4.13"/>
    </reaction>
</comment>
<evidence type="ECO:0000256" key="6">
    <source>
        <dbReference type="ARBA" id="ARBA00022840"/>
    </source>
</evidence>
<dbReference type="EMBL" id="BJWL01000466">
    <property type="protein sequence ID" value="GFS46297.1"/>
    <property type="molecule type" value="Genomic_DNA"/>
</dbReference>
<dbReference type="SMART" id="SM00490">
    <property type="entry name" value="HELICc"/>
    <property type="match status" value="1"/>
</dbReference>
<dbReference type="InterPro" id="IPR014001">
    <property type="entry name" value="Helicase_ATP-bd"/>
</dbReference>
<dbReference type="Gene3D" id="1.10.10.2130">
    <property type="entry name" value="DEAH helicase family, winged-helix domain"/>
    <property type="match status" value="1"/>
</dbReference>
<feature type="domain" description="Helicase C-terminal" evidence="9">
    <location>
        <begin position="280"/>
        <end position="458"/>
    </location>
</feature>
<reference evidence="11" key="1">
    <citation type="submission" date="2019-07" db="EMBL/GenBank/DDBJ databases">
        <title>De Novo Assembly of kiwifruit Actinidia rufa.</title>
        <authorList>
            <person name="Sugita-Konishi S."/>
            <person name="Sato K."/>
            <person name="Mori E."/>
            <person name="Abe Y."/>
            <person name="Kisaki G."/>
            <person name="Hamano K."/>
            <person name="Suezawa K."/>
            <person name="Otani M."/>
            <person name="Fukuda T."/>
            <person name="Manabe T."/>
            <person name="Gomi K."/>
            <person name="Tabuchi M."/>
            <person name="Akimitsu K."/>
            <person name="Kataoka I."/>
        </authorList>
    </citation>
    <scope>NUCLEOTIDE SEQUENCE [LARGE SCALE GENOMIC DNA]</scope>
    <source>
        <strain evidence="11">cv. Fuchu</strain>
    </source>
</reference>
<feature type="domain" description="Helicase ATP-binding" evidence="8">
    <location>
        <begin position="56"/>
        <end position="241"/>
    </location>
</feature>
<dbReference type="SMART" id="SM00487">
    <property type="entry name" value="DEXDc"/>
    <property type="match status" value="1"/>
</dbReference>
<keyword evidence="5 10" id="KW-0347">Helicase</keyword>
<name>A0A7J0DZZ6_9ERIC</name>
<dbReference type="CDD" id="cd17980">
    <property type="entry name" value="DEXHc_DHX35"/>
    <property type="match status" value="1"/>
</dbReference>
<dbReference type="InterPro" id="IPR001650">
    <property type="entry name" value="Helicase_C-like"/>
</dbReference>
<dbReference type="CDD" id="cd18791">
    <property type="entry name" value="SF2_C_RHA"/>
    <property type="match status" value="1"/>
</dbReference>
<dbReference type="GO" id="GO:0003724">
    <property type="term" value="F:RNA helicase activity"/>
    <property type="evidence" value="ECO:0007669"/>
    <property type="project" value="UniProtKB-EC"/>
</dbReference>
<dbReference type="FunFam" id="3.40.50.300:FF:000578">
    <property type="entry name" value="probable ATP-dependent RNA helicase DHX35"/>
    <property type="match status" value="1"/>
</dbReference>
<keyword evidence="3" id="KW-0547">Nucleotide-binding</keyword>
<keyword evidence="11" id="KW-1185">Reference proteome</keyword>
<proteinExistence type="inferred from homology"/>
<dbReference type="GO" id="GO:0016887">
    <property type="term" value="F:ATP hydrolysis activity"/>
    <property type="evidence" value="ECO:0007669"/>
    <property type="project" value="InterPro"/>
</dbReference>
<comment type="similarity">
    <text evidence="1">Belongs to the DEAD box helicase family. DEAH subfamily.</text>
</comment>
<dbReference type="Proteomes" id="UP000585474">
    <property type="component" value="Unassembled WGS sequence"/>
</dbReference>
<evidence type="ECO:0000256" key="5">
    <source>
        <dbReference type="ARBA" id="ARBA00022806"/>
    </source>
</evidence>
<evidence type="ECO:0000256" key="1">
    <source>
        <dbReference type="ARBA" id="ARBA00008792"/>
    </source>
</evidence>
<dbReference type="PANTHER" id="PTHR18934">
    <property type="entry name" value="ATP-DEPENDENT RNA HELICASE"/>
    <property type="match status" value="1"/>
</dbReference>
<accession>A0A7J0DZZ6</accession>
<dbReference type="InterPro" id="IPR042035">
    <property type="entry name" value="DEAH_win-hel_dom"/>
</dbReference>
<evidence type="ECO:0000259" key="8">
    <source>
        <dbReference type="PROSITE" id="PS51192"/>
    </source>
</evidence>
<evidence type="ECO:0000256" key="3">
    <source>
        <dbReference type="ARBA" id="ARBA00022741"/>
    </source>
</evidence>
<dbReference type="GO" id="GO:0005524">
    <property type="term" value="F:ATP binding"/>
    <property type="evidence" value="ECO:0007669"/>
    <property type="project" value="UniProtKB-KW"/>
</dbReference>
<evidence type="ECO:0000256" key="4">
    <source>
        <dbReference type="ARBA" id="ARBA00022801"/>
    </source>
</evidence>
<sequence length="760" mass="84272">MAQFWKPGTERPPLLDDEEGGILLYSASSASSGYGFVSIEKQRQRLPVFKYRTSILYLVETHATTIIVGETGSGKTTQIPQYLKEAGWADGGRVIACTQPRRLAVQCTLHTVAIFFLQTDSCADAQAVASRVAEEMGVKLGEEVGYTIRFEDLTDRDLTRIKFLTDGVLLREMMDDPLLTKYSVIMVDEAHERSISTDILLGLLKKIHRRRPELRLVIASATIEAKSMAAFFHTSKKHRGLEGGDGVPKTEPAILSVEGRGFNVQIFYGEEPVPDYIQAAVSTVMSIHDQEPMGDILVFLTGQDDIEAAVRLLTEEAQNNGKPSSGLVVLPLYSGLSRAEQDLIFSPTPRGKRKVVISTNIAETSLTLEGVVYVVDSGFSKQRFYNPISDIENLVVAPISKASARQRAGRAGRVDLACGPIAITERCQKKSSRWRSLFIHPTEEEELGTLAATLSSFSFLSSSIPLATFNFGIEIKQIYGGAVRAKCCVDTIGSDLWKLYSSVGLGRSIPMVASFFGLRYWFGPMINIMVFEWLSLWQLSSVGPGRSILTVGSFVEWGLYSEEHFIKEMSAEGIPEIQRSNLVSCVIQVGMGWIISGVMREFSDLIAQAVLLDLPLEGGRFTWCNNRANPSMSRIESFPYRTKFRRIWRIVFSHHVPVSHHSAIRLKALGIDNILGFDWPASPSPEAMIRALEVLYSLGVLDDDAKLTSPTGFQVAEIPLVSCLMPFPHTLCSVPVVLLYDYFIISKWLFAKSSWLDFGM</sequence>
<protein>
    <recommendedName>
        <fullName evidence="2">RNA helicase</fullName>
        <ecNumber evidence="2">3.6.4.13</ecNumber>
    </recommendedName>
</protein>